<evidence type="ECO:0000313" key="1">
    <source>
        <dbReference type="EMBL" id="KAK1332900.1"/>
    </source>
</evidence>
<organism evidence="1 2">
    <name type="scientific">Cnephaeus nilssonii</name>
    <name type="common">Northern bat</name>
    <name type="synonym">Eptesicus nilssonii</name>
    <dbReference type="NCBI Taxonomy" id="3371016"/>
    <lineage>
        <taxon>Eukaryota</taxon>
        <taxon>Metazoa</taxon>
        <taxon>Chordata</taxon>
        <taxon>Craniata</taxon>
        <taxon>Vertebrata</taxon>
        <taxon>Euteleostomi</taxon>
        <taxon>Mammalia</taxon>
        <taxon>Eutheria</taxon>
        <taxon>Laurasiatheria</taxon>
        <taxon>Chiroptera</taxon>
        <taxon>Yangochiroptera</taxon>
        <taxon>Vespertilionidae</taxon>
        <taxon>Cnephaeus</taxon>
    </lineage>
</organism>
<evidence type="ECO:0000313" key="2">
    <source>
        <dbReference type="Proteomes" id="UP001177744"/>
    </source>
</evidence>
<sequence>MLRRKLLSCEFRRHSQWQSHLLLQLQSLFLSTLWLWTPREDGLKRPPHSYPPCPSLAYLLDKRSSLLSLITSTGNMSSLACPQQENVFPQAGKKALSDCGVHVPAKQGLDIYTDEPEQEDRNSCTGRDGMAFEDVYEVDNSKPSEDAADFGTDVINATGNAEETHQCLREAEIRYRPKVYFMRKQPEGMGMILVDRLI</sequence>
<name>A0AA40HLF5_CNENI</name>
<gene>
    <name evidence="1" type="ORF">QTO34_006431</name>
</gene>
<dbReference type="EMBL" id="JAULJE010000017">
    <property type="protein sequence ID" value="KAK1332900.1"/>
    <property type="molecule type" value="Genomic_DNA"/>
</dbReference>
<accession>A0AA40HLF5</accession>
<proteinExistence type="predicted"/>
<dbReference type="Proteomes" id="UP001177744">
    <property type="component" value="Unassembled WGS sequence"/>
</dbReference>
<protein>
    <submittedName>
        <fullName evidence="1">Uncharacterized protein</fullName>
    </submittedName>
</protein>
<reference evidence="1" key="1">
    <citation type="submission" date="2023-06" db="EMBL/GenBank/DDBJ databases">
        <title>Reference genome for the Northern bat (Eptesicus nilssonii), a most northern bat species.</title>
        <authorList>
            <person name="Laine V.N."/>
            <person name="Pulliainen A.T."/>
            <person name="Lilley T.M."/>
        </authorList>
    </citation>
    <scope>NUCLEOTIDE SEQUENCE</scope>
    <source>
        <strain evidence="1">BLF_Eptnil</strain>
        <tissue evidence="1">Kidney</tissue>
    </source>
</reference>
<comment type="caution">
    <text evidence="1">The sequence shown here is derived from an EMBL/GenBank/DDBJ whole genome shotgun (WGS) entry which is preliminary data.</text>
</comment>
<keyword evidence="2" id="KW-1185">Reference proteome</keyword>
<dbReference type="AlphaFoldDB" id="A0AA40HLF5"/>